<evidence type="ECO:0000256" key="3">
    <source>
        <dbReference type="ARBA" id="ARBA00022771"/>
    </source>
</evidence>
<evidence type="ECO:0000313" key="14">
    <source>
        <dbReference type="Proteomes" id="UP001501920"/>
    </source>
</evidence>
<feature type="domain" description="RanBP2-type" evidence="10">
    <location>
        <begin position="545"/>
        <end position="575"/>
    </location>
</feature>
<keyword evidence="5" id="KW-0347">Helicase</keyword>
<dbReference type="InterPro" id="IPR027417">
    <property type="entry name" value="P-loop_NTPase"/>
</dbReference>
<keyword evidence="7" id="KW-0067">ATP-binding</keyword>
<dbReference type="PROSITE" id="PS01358">
    <property type="entry name" value="ZF_RANBP2_1"/>
    <property type="match status" value="1"/>
</dbReference>
<evidence type="ECO:0000256" key="2">
    <source>
        <dbReference type="ARBA" id="ARBA00022741"/>
    </source>
</evidence>
<dbReference type="Pfam" id="PF00176">
    <property type="entry name" value="SNF2-rel_dom"/>
    <property type="match status" value="1"/>
</dbReference>
<dbReference type="GO" id="GO:0043596">
    <property type="term" value="C:nuclear replication fork"/>
    <property type="evidence" value="ECO:0007669"/>
    <property type="project" value="TreeGrafter"/>
</dbReference>
<dbReference type="InterPro" id="IPR036443">
    <property type="entry name" value="Znf_RanBP2_sf"/>
</dbReference>
<dbReference type="InterPro" id="IPR014001">
    <property type="entry name" value="Helicase_ATP-bd"/>
</dbReference>
<dbReference type="GO" id="GO:0003676">
    <property type="term" value="F:nucleic acid binding"/>
    <property type="evidence" value="ECO:0007669"/>
    <property type="project" value="InterPro"/>
</dbReference>
<evidence type="ECO:0000256" key="1">
    <source>
        <dbReference type="ARBA" id="ARBA00022723"/>
    </source>
</evidence>
<dbReference type="GO" id="GO:0031297">
    <property type="term" value="P:replication fork processing"/>
    <property type="evidence" value="ECO:0007669"/>
    <property type="project" value="TreeGrafter"/>
</dbReference>
<evidence type="ECO:0000256" key="4">
    <source>
        <dbReference type="ARBA" id="ARBA00022801"/>
    </source>
</evidence>
<dbReference type="InterPro" id="IPR001650">
    <property type="entry name" value="Helicase_C-like"/>
</dbReference>
<dbReference type="FunFam" id="3.40.50.300:FF:000788">
    <property type="entry name" value="DNA annealing helicase and endonuclease ZRANB3"/>
    <property type="match status" value="1"/>
</dbReference>
<dbReference type="GeneTree" id="ENSGT00940000158559"/>
<dbReference type="Proteomes" id="UP001501920">
    <property type="component" value="Chromosome 25"/>
</dbReference>
<dbReference type="SUPFAM" id="SSF90209">
    <property type="entry name" value="Ran binding protein zinc finger-like"/>
    <property type="match status" value="1"/>
</dbReference>
<dbReference type="Pfam" id="PF00271">
    <property type="entry name" value="Helicase_C"/>
    <property type="match status" value="1"/>
</dbReference>
<feature type="domain" description="Helicase ATP-binding" evidence="11">
    <location>
        <begin position="1"/>
        <end position="148"/>
    </location>
</feature>
<reference evidence="13" key="3">
    <citation type="submission" date="2025-09" db="UniProtKB">
        <authorList>
            <consortium name="Ensembl"/>
        </authorList>
    </citation>
    <scope>IDENTIFICATION</scope>
</reference>
<evidence type="ECO:0000313" key="13">
    <source>
        <dbReference type="Ensembl" id="ENSPNAP00000046863.1"/>
    </source>
</evidence>
<dbReference type="InterPro" id="IPR000330">
    <property type="entry name" value="SNF2_N"/>
</dbReference>
<dbReference type="Gene3D" id="3.40.50.10810">
    <property type="entry name" value="Tandem AAA-ATPase domain"/>
    <property type="match status" value="1"/>
</dbReference>
<keyword evidence="14" id="KW-1185">Reference proteome</keyword>
<dbReference type="PROSITE" id="PS51194">
    <property type="entry name" value="HELICASE_CTER"/>
    <property type="match status" value="1"/>
</dbReference>
<accession>A0AAR2J4B8</accession>
<keyword evidence="3 8" id="KW-0863">Zinc-finger</keyword>
<dbReference type="CDD" id="cd00085">
    <property type="entry name" value="HNHc"/>
    <property type="match status" value="1"/>
</dbReference>
<dbReference type="GO" id="GO:0005524">
    <property type="term" value="F:ATP binding"/>
    <property type="evidence" value="ECO:0007669"/>
    <property type="project" value="UniProtKB-KW"/>
</dbReference>
<evidence type="ECO:0000256" key="8">
    <source>
        <dbReference type="PROSITE-ProRule" id="PRU00322"/>
    </source>
</evidence>
<dbReference type="SMART" id="SM00547">
    <property type="entry name" value="ZnF_RBZ"/>
    <property type="match status" value="1"/>
</dbReference>
<dbReference type="SMART" id="SM00507">
    <property type="entry name" value="HNHc"/>
    <property type="match status" value="1"/>
</dbReference>
<dbReference type="GO" id="GO:0008270">
    <property type="term" value="F:zinc ion binding"/>
    <property type="evidence" value="ECO:0007669"/>
    <property type="project" value="UniProtKB-KW"/>
</dbReference>
<keyword evidence="6" id="KW-0862">Zinc</keyword>
<feature type="region of interest" description="Disordered" evidence="9">
    <location>
        <begin position="471"/>
        <end position="505"/>
    </location>
</feature>
<keyword evidence="2" id="KW-0547">Nucleotide-binding</keyword>
<dbReference type="InterPro" id="IPR002711">
    <property type="entry name" value="HNH"/>
</dbReference>
<evidence type="ECO:0008006" key="15">
    <source>
        <dbReference type="Google" id="ProtNLM"/>
    </source>
</evidence>
<dbReference type="Gene3D" id="1.10.30.50">
    <property type="match status" value="1"/>
</dbReference>
<feature type="domain" description="Helicase C-terminal" evidence="12">
    <location>
        <begin position="274"/>
        <end position="431"/>
    </location>
</feature>
<evidence type="ECO:0000259" key="10">
    <source>
        <dbReference type="PROSITE" id="PS50199"/>
    </source>
</evidence>
<evidence type="ECO:0000256" key="7">
    <source>
        <dbReference type="ARBA" id="ARBA00022840"/>
    </source>
</evidence>
<sequence length="963" mass="108946">MGLGKTVQAISVAYLYRQEWPLLIVVPSSLKYPWIEELERWVPELMPEDINLVESKADITGISQSKVTVLGYGLLTTDAKPLLEALNKQRFGVVIVDESHYLKSRNAARTKILVPVIQNAKHAILLTGTPALGRPEELFMQIDALYPRRFGTWSDYAKKYCNAHYKFFGKRRQWDCRGASHLDELHHRLSMIMIRRLKAEVLTQLPAKIRQRIPFDLPKEAGKEASASFEQWERLMRSLDSGESDSENPFTEVMSLITQMYKQTAVAKAGAVKDYIKMMLETEQLKFLVFAHHLCMLQACTEAVIEAKAGYIRIDGSVPSAERIQLVHRFQNDPDTRVAILSIQAAGQGLTLTAASHVVFAELYWNPGHVKQAEDRAHRIGQTSSVHVHYLIAKGTFDMVMWGMLNRKETVTGSTLNGRKDYLKAEEGDKEKWDFLNFAQAWTPSDCAIGDEDDKEGVFFSHFEKDKQHDIRKFFSPTADKDRKRKRTANQSPHNPNPDSAEDFCPQVKRLRQASPLSRRSGGKRSPLTPLSAPCRLSAGLQVPRHSQTWSCGVCTFSNSGLLLRCEMCETPRAQRGSNDHPSFSPSPFLSSFPPLSLSWLDNDGSGCNPVDDFLPVYDSLKFCASKNTDRIYVYDQDGLPLNCNFIPLDIRMQNWEDLPPEFSRTENRRHVVRFVHEWSFLTAMKQRMVRKSGQVFSNPILLLDELTHTQRRHSSTKRYLSKQDVAQTSLGAAQREGGTVRIINKDSFPSKRRSITKLLTQADKETEPCSAALEQTECVETGSGSESGYVQALDSGGNPLCLSCQKPSTDHSGWAGGFCSAACMEEFQLRSNQSYMRARVLEAEEGVCQHCGLHAHQLYLRVRDAPHTHRKEILDNTWLAQLPLKQLNEMIRNPVEGQFWQVDHINPVYSGGGQCLLDNLQTLCTVCHRMRTAQQAKERSQMKKGQAASKLASDITRFFTKK</sequence>
<dbReference type="PROSITE" id="PS50199">
    <property type="entry name" value="ZF_RANBP2_2"/>
    <property type="match status" value="1"/>
</dbReference>
<dbReference type="PANTHER" id="PTHR45766:SF3">
    <property type="entry name" value="DNA ANNEALING HELICASE AND ENDONUCLEASE ZRANB3"/>
    <property type="match status" value="1"/>
</dbReference>
<reference evidence="13 14" key="1">
    <citation type="submission" date="2020-10" db="EMBL/GenBank/DDBJ databases">
        <title>Pygocentrus nattereri (red-bellied piranha) genome, fPygNat1, primary haplotype.</title>
        <authorList>
            <person name="Myers G."/>
            <person name="Meyer A."/>
            <person name="Karagic N."/>
            <person name="Pippel M."/>
            <person name="Winkler S."/>
            <person name="Tracey A."/>
            <person name="Wood J."/>
            <person name="Formenti G."/>
            <person name="Howe K."/>
            <person name="Fedrigo O."/>
            <person name="Jarvis E.D."/>
        </authorList>
    </citation>
    <scope>NUCLEOTIDE SEQUENCE [LARGE SCALE GENOMIC DNA]</scope>
</reference>
<dbReference type="InterPro" id="IPR049730">
    <property type="entry name" value="SNF2/RAD54-like_C"/>
</dbReference>
<dbReference type="GO" id="GO:0016787">
    <property type="term" value="F:hydrolase activity"/>
    <property type="evidence" value="ECO:0007669"/>
    <property type="project" value="UniProtKB-KW"/>
</dbReference>
<keyword evidence="1" id="KW-0479">Metal-binding</keyword>
<name>A0AAR2J4B8_PYGNA</name>
<dbReference type="SUPFAM" id="SSF52540">
    <property type="entry name" value="P-loop containing nucleoside triphosphate hydrolases"/>
    <property type="match status" value="2"/>
</dbReference>
<dbReference type="CDD" id="cd18793">
    <property type="entry name" value="SF2_C_SNF"/>
    <property type="match status" value="1"/>
</dbReference>
<dbReference type="GO" id="GO:0006281">
    <property type="term" value="P:DNA repair"/>
    <property type="evidence" value="ECO:0007669"/>
    <property type="project" value="TreeGrafter"/>
</dbReference>
<dbReference type="Ensembl" id="ENSPNAT00000064659.1">
    <property type="protein sequence ID" value="ENSPNAP00000046863.1"/>
    <property type="gene ID" value="ENSPNAG00000013880.2"/>
</dbReference>
<reference evidence="13" key="2">
    <citation type="submission" date="2025-08" db="UniProtKB">
        <authorList>
            <consortium name="Ensembl"/>
        </authorList>
    </citation>
    <scope>IDENTIFICATION</scope>
</reference>
<dbReference type="InterPro" id="IPR038718">
    <property type="entry name" value="SNF2-like_sf"/>
</dbReference>
<evidence type="ECO:0000256" key="6">
    <source>
        <dbReference type="ARBA" id="ARBA00022833"/>
    </source>
</evidence>
<dbReference type="InterPro" id="IPR001876">
    <property type="entry name" value="Znf_RanBP2"/>
</dbReference>
<feature type="compositionally biased region" description="Polar residues" evidence="9">
    <location>
        <begin position="489"/>
        <end position="498"/>
    </location>
</feature>
<dbReference type="SMART" id="SM00490">
    <property type="entry name" value="HELICc"/>
    <property type="match status" value="1"/>
</dbReference>
<dbReference type="Gene3D" id="4.10.1060.10">
    <property type="entry name" value="Zinc finger, RanBP2-type"/>
    <property type="match status" value="1"/>
</dbReference>
<evidence type="ECO:0000259" key="12">
    <source>
        <dbReference type="PROSITE" id="PS51194"/>
    </source>
</evidence>
<proteinExistence type="predicted"/>
<protein>
    <recommendedName>
        <fullName evidence="15">Zinc finger, RAN-binding domain containing 3</fullName>
    </recommendedName>
</protein>
<evidence type="ECO:0000256" key="5">
    <source>
        <dbReference type="ARBA" id="ARBA00022806"/>
    </source>
</evidence>
<dbReference type="PANTHER" id="PTHR45766">
    <property type="entry name" value="DNA ANNEALING HELICASE AND ENDONUCLEASE ZRANB3 FAMILY MEMBER"/>
    <property type="match status" value="1"/>
</dbReference>
<dbReference type="GO" id="GO:0004386">
    <property type="term" value="F:helicase activity"/>
    <property type="evidence" value="ECO:0007669"/>
    <property type="project" value="UniProtKB-KW"/>
</dbReference>
<dbReference type="Gene3D" id="3.40.50.300">
    <property type="entry name" value="P-loop containing nucleotide triphosphate hydrolases"/>
    <property type="match status" value="1"/>
</dbReference>
<evidence type="ECO:0000259" key="11">
    <source>
        <dbReference type="PROSITE" id="PS51192"/>
    </source>
</evidence>
<dbReference type="CDD" id="cd18010">
    <property type="entry name" value="DEXHc_HARP_SMARCAL1"/>
    <property type="match status" value="1"/>
</dbReference>
<keyword evidence="4" id="KW-0378">Hydrolase</keyword>
<dbReference type="Pfam" id="PF01844">
    <property type="entry name" value="HNH"/>
    <property type="match status" value="1"/>
</dbReference>
<dbReference type="AlphaFoldDB" id="A0AAR2J4B8"/>
<dbReference type="InterPro" id="IPR003615">
    <property type="entry name" value="HNH_nuc"/>
</dbReference>
<organism evidence="13 14">
    <name type="scientific">Pygocentrus nattereri</name>
    <name type="common">Red-bellied piranha</name>
    <dbReference type="NCBI Taxonomy" id="42514"/>
    <lineage>
        <taxon>Eukaryota</taxon>
        <taxon>Metazoa</taxon>
        <taxon>Chordata</taxon>
        <taxon>Craniata</taxon>
        <taxon>Vertebrata</taxon>
        <taxon>Euteleostomi</taxon>
        <taxon>Actinopterygii</taxon>
        <taxon>Neopterygii</taxon>
        <taxon>Teleostei</taxon>
        <taxon>Ostariophysi</taxon>
        <taxon>Characiformes</taxon>
        <taxon>Characoidei</taxon>
        <taxon>Pygocentrus</taxon>
    </lineage>
</organism>
<gene>
    <name evidence="13" type="primary">ZRANB3</name>
</gene>
<dbReference type="GO" id="GO:0004520">
    <property type="term" value="F:DNA endonuclease activity"/>
    <property type="evidence" value="ECO:0007669"/>
    <property type="project" value="TreeGrafter"/>
</dbReference>
<evidence type="ECO:0000256" key="9">
    <source>
        <dbReference type="SAM" id="MobiDB-lite"/>
    </source>
</evidence>
<dbReference type="PROSITE" id="PS51192">
    <property type="entry name" value="HELICASE_ATP_BIND_1"/>
    <property type="match status" value="1"/>
</dbReference>